<evidence type="ECO:0000256" key="1">
    <source>
        <dbReference type="SAM" id="SignalP"/>
    </source>
</evidence>
<dbReference type="EMBL" id="BANI01000002">
    <property type="protein sequence ID" value="GAN94932.1"/>
    <property type="molecule type" value="Genomic_DNA"/>
</dbReference>
<dbReference type="RefSeq" id="WP_048849270.1">
    <property type="nucleotide sequence ID" value="NZ_BANI01000002.1"/>
</dbReference>
<gene>
    <name evidence="2" type="ORF">Geu3261_0002_005</name>
</gene>
<comment type="caution">
    <text evidence="2">The sequence shown here is derived from an EMBL/GenBank/DDBJ whole genome shotgun (WGS) entry which is preliminary data.</text>
</comment>
<reference evidence="2 3" key="1">
    <citation type="submission" date="2012-11" db="EMBL/GenBank/DDBJ databases">
        <title>Whole genome sequence of Gluconacetobacter europaeus NBRC3261.</title>
        <authorList>
            <person name="Azuma Y."/>
            <person name="Higashiura N."/>
            <person name="Hirakawa H."/>
            <person name="Matsushita K."/>
        </authorList>
    </citation>
    <scope>NUCLEOTIDE SEQUENCE [LARGE SCALE GENOMIC DNA]</scope>
    <source>
        <strain evidence="2 3">NBRC 3261</strain>
    </source>
</reference>
<evidence type="ECO:0000313" key="3">
    <source>
        <dbReference type="Proteomes" id="UP000032675"/>
    </source>
</evidence>
<evidence type="ECO:0000313" key="2">
    <source>
        <dbReference type="EMBL" id="GAN94932.1"/>
    </source>
</evidence>
<feature type="chain" id="PRO_5002310403" evidence="1">
    <location>
        <begin position="22"/>
        <end position="151"/>
    </location>
</feature>
<dbReference type="PROSITE" id="PS51257">
    <property type="entry name" value="PROKAR_LIPOPROTEIN"/>
    <property type="match status" value="1"/>
</dbReference>
<proteinExistence type="predicted"/>
<accession>A0A0D6PUD3</accession>
<feature type="signal peptide" evidence="1">
    <location>
        <begin position="1"/>
        <end position="21"/>
    </location>
</feature>
<name>A0A0D6PUD3_KOMEU</name>
<dbReference type="AlphaFoldDB" id="A0A0D6PUD3"/>
<sequence length="151" mass="17022">MRRHIFLAGMLLMACVGSVEAATGEPLIDPEWKATENSMKSAEISQCKHLSLAQGFACKRHVREDYEARGVVPGTMPYVQKRYGGMSVQQLDDEIRQINRTYGRARMIGSYDHPLPGEITYDMQQDTVNYLRQLVNSKGGMPPLMDLRGSR</sequence>
<keyword evidence="1" id="KW-0732">Signal</keyword>
<protein>
    <submittedName>
        <fullName evidence="2">Uncharacterized protein</fullName>
    </submittedName>
</protein>
<dbReference type="Proteomes" id="UP000032675">
    <property type="component" value="Unassembled WGS sequence"/>
</dbReference>
<organism evidence="2 3">
    <name type="scientific">Komagataeibacter europaeus NBRC 3261</name>
    <dbReference type="NCBI Taxonomy" id="1234669"/>
    <lineage>
        <taxon>Bacteria</taxon>
        <taxon>Pseudomonadati</taxon>
        <taxon>Pseudomonadota</taxon>
        <taxon>Alphaproteobacteria</taxon>
        <taxon>Acetobacterales</taxon>
        <taxon>Acetobacteraceae</taxon>
        <taxon>Komagataeibacter</taxon>
    </lineage>
</organism>